<dbReference type="Proteomes" id="UP000240987">
    <property type="component" value="Unassembled WGS sequence"/>
</dbReference>
<dbReference type="AlphaFoldDB" id="A0A2T3JAA7"/>
<organism evidence="1 2">
    <name type="scientific">Photobacterium frigidiphilum</name>
    <dbReference type="NCBI Taxonomy" id="264736"/>
    <lineage>
        <taxon>Bacteria</taxon>
        <taxon>Pseudomonadati</taxon>
        <taxon>Pseudomonadota</taxon>
        <taxon>Gammaproteobacteria</taxon>
        <taxon>Vibrionales</taxon>
        <taxon>Vibrionaceae</taxon>
        <taxon>Photobacterium</taxon>
    </lineage>
</organism>
<evidence type="ECO:0000313" key="2">
    <source>
        <dbReference type="Proteomes" id="UP000240987"/>
    </source>
</evidence>
<dbReference type="RefSeq" id="WP_107244539.1">
    <property type="nucleotide sequence ID" value="NZ_PYMJ01000027.1"/>
</dbReference>
<gene>
    <name evidence="1" type="ORF">C9J12_21300</name>
</gene>
<dbReference type="OrthoDB" id="10007032at2"/>
<keyword evidence="2" id="KW-1185">Reference proteome</keyword>
<proteinExistence type="predicted"/>
<name>A0A2T3JAA7_9GAMM</name>
<comment type="caution">
    <text evidence="1">The sequence shown here is derived from an EMBL/GenBank/DDBJ whole genome shotgun (WGS) entry which is preliminary data.</text>
</comment>
<reference evidence="1 2" key="1">
    <citation type="submission" date="2018-01" db="EMBL/GenBank/DDBJ databases">
        <title>Whole genome sequencing of Histamine producing bacteria.</title>
        <authorList>
            <person name="Butler K."/>
        </authorList>
    </citation>
    <scope>NUCLEOTIDE SEQUENCE [LARGE SCALE GENOMIC DNA]</scope>
    <source>
        <strain evidence="1 2">JCM 12947</strain>
    </source>
</reference>
<evidence type="ECO:0000313" key="1">
    <source>
        <dbReference type="EMBL" id="PSU45778.1"/>
    </source>
</evidence>
<accession>A0A2T3JAA7</accession>
<sequence>MNNAGRLTVVFTYKDASTFKRKRDRLFELLQSYDVNEPPEWGITAISNDDEIHRVSLIEGAVSDGDFSRVDELLSCVNLRTFLRNIKQGGGHETGC</sequence>
<protein>
    <submittedName>
        <fullName evidence="1">Uncharacterized protein</fullName>
    </submittedName>
</protein>
<dbReference type="EMBL" id="PYMJ01000027">
    <property type="protein sequence ID" value="PSU45778.1"/>
    <property type="molecule type" value="Genomic_DNA"/>
</dbReference>